<dbReference type="AlphaFoldDB" id="A0AAW5P7E3"/>
<dbReference type="Proteomes" id="UP001155110">
    <property type="component" value="Unassembled WGS sequence"/>
</dbReference>
<evidence type="ECO:0000313" key="2">
    <source>
        <dbReference type="Proteomes" id="UP001155110"/>
    </source>
</evidence>
<comment type="caution">
    <text evidence="1">The sequence shown here is derived from an EMBL/GenBank/DDBJ whole genome shotgun (WGS) entry which is preliminary data.</text>
</comment>
<protein>
    <submittedName>
        <fullName evidence="1">Uncharacterized protein</fullName>
    </submittedName>
</protein>
<dbReference type="EMBL" id="JANTZM010000007">
    <property type="protein sequence ID" value="MCS4157803.1"/>
    <property type="molecule type" value="Genomic_DNA"/>
</dbReference>
<organism evidence="1 2">
    <name type="scientific">Salinibacter ruber</name>
    <dbReference type="NCBI Taxonomy" id="146919"/>
    <lineage>
        <taxon>Bacteria</taxon>
        <taxon>Pseudomonadati</taxon>
        <taxon>Rhodothermota</taxon>
        <taxon>Rhodothermia</taxon>
        <taxon>Rhodothermales</taxon>
        <taxon>Salinibacteraceae</taxon>
        <taxon>Salinibacter</taxon>
    </lineage>
</organism>
<evidence type="ECO:0000313" key="1">
    <source>
        <dbReference type="EMBL" id="MCS4157803.1"/>
    </source>
</evidence>
<gene>
    <name evidence="1" type="ORF">GGP99_001767</name>
</gene>
<sequence length="83" mass="9772">MILVVTYGPHASEHFRWSKFAPPRKIEIQSNCPKQRGLSGREIGVAIYERERRPSLPLSHIGYAYARFQKRNDPPFFRARMQE</sequence>
<reference evidence="1" key="1">
    <citation type="submission" date="2022-08" db="EMBL/GenBank/DDBJ databases">
        <title>Genomic Encyclopedia of Type Strains, Phase V (KMG-V): Genome sequencing to study the core and pangenomes of soil and plant-associated prokaryotes.</title>
        <authorList>
            <person name="Whitman W."/>
        </authorList>
    </citation>
    <scope>NUCLEOTIDE SEQUENCE</scope>
    <source>
        <strain evidence="1">SP3002</strain>
    </source>
</reference>
<proteinExistence type="predicted"/>
<name>A0AAW5P7E3_9BACT</name>
<accession>A0AAW5P7E3</accession>